<feature type="region of interest" description="Disordered" evidence="1">
    <location>
        <begin position="584"/>
        <end position="614"/>
    </location>
</feature>
<evidence type="ECO:0000313" key="2">
    <source>
        <dbReference type="EMBL" id="KKY29097.1"/>
    </source>
</evidence>
<sequence length="706" mass="77888">MVWDDQKNYIGDAHWRQTVDLQEGDELNLDRGALIEVGERIGSTVTDLAPLRETVRQHGSGADANLSPSSANGPVSRALPSSISRTERPPKPLSAVLGNSQGPIGRARLPNKSPFEQRQQQHGFGQQLSDVNPRKRRRLEENGQENNLRYIPGKDDLPSSRNPLPRNTFTYPGQRVGITSSALKPKATASVPFSDASTAIEEPLVHAGRYRSSEVNDGPERVQKPPPTVQPRPALMSSHQSLAIRNEQTREQREPKYATMESSSVVPNDVHRTRLKFSKKVLRPKLMYRTLLPSETQSIGGDISTKSCLETNVREKRRERNRRRHDLSAMFESSPDSQGVTCDAEAPMPTCRAPVKSPVPLQTILVSSSPENNTTMRSPTPTIMSEAEDHRSRVNQMENCGRATVFGGDVNPCILSSQDDTSQANARSDSPMQLKPPSQRDILSACTSQEVALSSKPDTALKGIVLATSRPGSPSSSKLAVLDDQMLSQQEEWWQEQLKQADQSRSQAQQPPEHGGEEYLEPLVEALPQPSEGEGLPQSVSPFLARTPLPRPFRRVVSENDSPKKLAIDHDDLLRVLDDASQSQAKLRDLSGRRENSGHPSKTPGKLQKSKSLSEIREKTSTNVQLTTDLARIDEEEVDAEDLDRGPWTANEAWDLFAWWPNNRNKPGYAIPGLPESTEDSMQKADGTDAPPSAAFQGFTSAINVL</sequence>
<feature type="region of interest" description="Disordered" evidence="1">
    <location>
        <begin position="414"/>
        <end position="440"/>
    </location>
</feature>
<feature type="compositionally biased region" description="Basic and acidic residues" evidence="1">
    <location>
        <begin position="211"/>
        <end position="223"/>
    </location>
</feature>
<dbReference type="AlphaFoldDB" id="A0A0G2F2S4"/>
<keyword evidence="3" id="KW-1185">Reference proteome</keyword>
<protein>
    <recommendedName>
        <fullName evidence="4">DUF2439 domain-containing protein</fullName>
    </recommendedName>
</protein>
<feature type="region of interest" description="Disordered" evidence="1">
    <location>
        <begin position="493"/>
        <end position="516"/>
    </location>
</feature>
<accession>A0A0G2F2S4</accession>
<evidence type="ECO:0000256" key="1">
    <source>
        <dbReference type="SAM" id="MobiDB-lite"/>
    </source>
</evidence>
<dbReference type="EMBL" id="LCWF01000006">
    <property type="protein sequence ID" value="KKY29097.1"/>
    <property type="molecule type" value="Genomic_DNA"/>
</dbReference>
<reference evidence="2 3" key="2">
    <citation type="submission" date="2015-05" db="EMBL/GenBank/DDBJ databases">
        <authorList>
            <person name="Morales-Cruz A."/>
            <person name="Amrine K.C."/>
            <person name="Cantu D."/>
        </authorList>
    </citation>
    <scope>NUCLEOTIDE SEQUENCE [LARGE SCALE GENOMIC DNA]</scope>
    <source>
        <strain evidence="2">UCRPC4</strain>
    </source>
</reference>
<evidence type="ECO:0008006" key="4">
    <source>
        <dbReference type="Google" id="ProtNLM"/>
    </source>
</evidence>
<feature type="region of interest" description="Disordered" evidence="1">
    <location>
        <begin position="205"/>
        <end position="234"/>
    </location>
</feature>
<feature type="compositionally biased region" description="Polar residues" evidence="1">
    <location>
        <begin position="498"/>
        <end position="510"/>
    </location>
</feature>
<organism evidence="2 3">
    <name type="scientific">Phaeomoniella chlamydospora</name>
    <name type="common">Phaeoacremonium chlamydosporum</name>
    <dbReference type="NCBI Taxonomy" id="158046"/>
    <lineage>
        <taxon>Eukaryota</taxon>
        <taxon>Fungi</taxon>
        <taxon>Dikarya</taxon>
        <taxon>Ascomycota</taxon>
        <taxon>Pezizomycotina</taxon>
        <taxon>Eurotiomycetes</taxon>
        <taxon>Chaetothyriomycetidae</taxon>
        <taxon>Phaeomoniellales</taxon>
        <taxon>Phaeomoniellaceae</taxon>
        <taxon>Phaeomoniella</taxon>
    </lineage>
</organism>
<feature type="compositionally biased region" description="Polar residues" evidence="1">
    <location>
        <begin position="66"/>
        <end position="84"/>
    </location>
</feature>
<dbReference type="Proteomes" id="UP000053317">
    <property type="component" value="Unassembled WGS sequence"/>
</dbReference>
<feature type="compositionally biased region" description="Polar residues" evidence="1">
    <location>
        <begin position="414"/>
        <end position="431"/>
    </location>
</feature>
<feature type="compositionally biased region" description="Low complexity" evidence="1">
    <location>
        <begin position="117"/>
        <end position="127"/>
    </location>
</feature>
<reference evidence="2 3" key="1">
    <citation type="submission" date="2015-05" db="EMBL/GenBank/DDBJ databases">
        <title>Distinctive expansion of gene families associated with plant cell wall degradation and secondary metabolism in the genomes of grapevine trunk pathogens.</title>
        <authorList>
            <person name="Lawrence D.P."/>
            <person name="Travadon R."/>
            <person name="Rolshausen P.E."/>
            <person name="Baumgartner K."/>
        </authorList>
    </citation>
    <scope>NUCLEOTIDE SEQUENCE [LARGE SCALE GENOMIC DNA]</scope>
    <source>
        <strain evidence="2">UCRPC4</strain>
    </source>
</reference>
<feature type="compositionally biased region" description="Basic and acidic residues" evidence="1">
    <location>
        <begin position="586"/>
        <end position="597"/>
    </location>
</feature>
<dbReference type="OrthoDB" id="6513042at2759"/>
<comment type="caution">
    <text evidence="2">The sequence shown here is derived from an EMBL/GenBank/DDBJ whole genome shotgun (WGS) entry which is preliminary data.</text>
</comment>
<gene>
    <name evidence="2" type="ORF">UCRPC4_g00286</name>
</gene>
<evidence type="ECO:0000313" key="3">
    <source>
        <dbReference type="Proteomes" id="UP000053317"/>
    </source>
</evidence>
<proteinExistence type="predicted"/>
<feature type="region of interest" description="Disordered" evidence="1">
    <location>
        <begin position="670"/>
        <end position="695"/>
    </location>
</feature>
<feature type="region of interest" description="Disordered" evidence="1">
    <location>
        <begin position="57"/>
        <end position="161"/>
    </location>
</feature>
<name>A0A0G2F2S4_PHACM</name>